<feature type="region of interest" description="Disordered" evidence="1">
    <location>
        <begin position="223"/>
        <end position="246"/>
    </location>
</feature>
<dbReference type="PANTHER" id="PTHR31025:SF29">
    <property type="entry name" value="SI:CH211-196P9.1"/>
    <property type="match status" value="1"/>
</dbReference>
<dbReference type="AlphaFoldDB" id="A0A226DRX0"/>
<dbReference type="OrthoDB" id="6780164at2759"/>
<comment type="caution">
    <text evidence="2">The sequence shown here is derived from an EMBL/GenBank/DDBJ whole genome shotgun (WGS) entry which is preliminary data.</text>
</comment>
<proteinExistence type="predicted"/>
<dbReference type="EMBL" id="LNIX01000014">
    <property type="protein sequence ID" value="OXA46956.1"/>
    <property type="molecule type" value="Genomic_DNA"/>
</dbReference>
<sequence length="514" mass="57373">MSSKKLVRVGNSVRGKKLIPYDGNFDNFVLSVKSQFNLDDSSSINFEDEYGAEVYSAIFPIFLDPEGIQNIVFKVEGESPVLEIDLSYSNSPQLNYLSPSVGTSGFSQPFGVGDNFKPILETAVLQNKLIHAIVEDCTKKGFVDDKSSTILINEFVAKLVEIKGESPPTSAQKQFAAAILEILPCWRYSGSTDGLDILFDEVSRSGLIQTRLRRIHQKLHTVARQKPAEKAKKKTAGGPGAKIARGEGAADEQQYDSLILQLNGTCAKSGKQILQELIISTFQHRNSLRQINPQSILLIYTKFKECDFMISFEFSLMKGESANNFTNSWPAFSSKLLIRAKEINSSPAVTKFLAEESDEWDESLAALFLLLHLIPPAAQGKAKGSRSNTTCAQTLMVTYYNIATPLPSILDTWSDDKRQPNLICRGIDKKNLTSFFLVVDKVLLPIDATNCTEAIDRLFKSHYVFSAEYDKNLQGLWKFLQVFIYKIDVDKTDLSRKIKQVSSQLNRILAESLE</sequence>
<name>A0A226DRX0_FOLCA</name>
<protein>
    <submittedName>
        <fullName evidence="2">Uncharacterized protein</fullName>
    </submittedName>
</protein>
<gene>
    <name evidence="2" type="ORF">Fcan01_18366</name>
</gene>
<evidence type="ECO:0000313" key="3">
    <source>
        <dbReference type="Proteomes" id="UP000198287"/>
    </source>
</evidence>
<evidence type="ECO:0000256" key="1">
    <source>
        <dbReference type="SAM" id="MobiDB-lite"/>
    </source>
</evidence>
<organism evidence="2 3">
    <name type="scientific">Folsomia candida</name>
    <name type="common">Springtail</name>
    <dbReference type="NCBI Taxonomy" id="158441"/>
    <lineage>
        <taxon>Eukaryota</taxon>
        <taxon>Metazoa</taxon>
        <taxon>Ecdysozoa</taxon>
        <taxon>Arthropoda</taxon>
        <taxon>Hexapoda</taxon>
        <taxon>Collembola</taxon>
        <taxon>Entomobryomorpha</taxon>
        <taxon>Isotomoidea</taxon>
        <taxon>Isotomidae</taxon>
        <taxon>Proisotominae</taxon>
        <taxon>Folsomia</taxon>
    </lineage>
</organism>
<evidence type="ECO:0000313" key="2">
    <source>
        <dbReference type="EMBL" id="OXA46956.1"/>
    </source>
</evidence>
<reference evidence="2 3" key="1">
    <citation type="submission" date="2015-12" db="EMBL/GenBank/DDBJ databases">
        <title>The genome of Folsomia candida.</title>
        <authorList>
            <person name="Faddeeva A."/>
            <person name="Derks M.F."/>
            <person name="Anvar Y."/>
            <person name="Smit S."/>
            <person name="Van Straalen N."/>
            <person name="Roelofs D."/>
        </authorList>
    </citation>
    <scope>NUCLEOTIDE SEQUENCE [LARGE SCALE GENOMIC DNA]</scope>
    <source>
        <strain evidence="2 3">VU population</strain>
        <tissue evidence="2">Whole body</tissue>
    </source>
</reference>
<keyword evidence="3" id="KW-1185">Reference proteome</keyword>
<dbReference type="Proteomes" id="UP000198287">
    <property type="component" value="Unassembled WGS sequence"/>
</dbReference>
<dbReference type="PANTHER" id="PTHR31025">
    <property type="entry name" value="SI:CH211-196P9.1-RELATED"/>
    <property type="match status" value="1"/>
</dbReference>
<accession>A0A226DRX0</accession>